<evidence type="ECO:0000313" key="4">
    <source>
        <dbReference type="Proteomes" id="UP001477870"/>
    </source>
</evidence>
<evidence type="ECO:0000313" key="3">
    <source>
        <dbReference type="EMBL" id="MEM5502143.1"/>
    </source>
</evidence>
<keyword evidence="1" id="KW-0812">Transmembrane</keyword>
<keyword evidence="4" id="KW-1185">Reference proteome</keyword>
<feature type="domain" description="Ancillary SecYEG translocon subunit/Cell division coordinator CpoB TPR" evidence="2">
    <location>
        <begin position="20"/>
        <end position="197"/>
    </location>
</feature>
<dbReference type="InterPro" id="IPR018704">
    <property type="entry name" value="SecYEG/CpoB_TPR"/>
</dbReference>
<sequence length="223" mass="24376">MSDDSFIREVEEELRSDRLKSFWDRFGTFIIGAAVLLVVATAATRFYDYYTSSKANESGDRFLVALNLANDGKSEEALTALQDLEKDGFGQYPILARMRAATVLANDGKVDEAVGMFDAVAADSSVPVAIRDIAKLRAGYALVDTAEYEEVAKRVEVLSSTENTLRHAAREAMGLAAWRAEKFADAQTFFSDIINDEQSPSGVAQRARIMLELITASGKVVEG</sequence>
<organism evidence="3 4">
    <name type="scientific">Ahrensia kielensis</name>
    <dbReference type="NCBI Taxonomy" id="76980"/>
    <lineage>
        <taxon>Bacteria</taxon>
        <taxon>Pseudomonadati</taxon>
        <taxon>Pseudomonadota</taxon>
        <taxon>Alphaproteobacteria</taxon>
        <taxon>Hyphomicrobiales</taxon>
        <taxon>Ahrensiaceae</taxon>
        <taxon>Ahrensia</taxon>
    </lineage>
</organism>
<evidence type="ECO:0000256" key="1">
    <source>
        <dbReference type="SAM" id="Phobius"/>
    </source>
</evidence>
<keyword evidence="1" id="KW-0472">Membrane</keyword>
<dbReference type="Proteomes" id="UP001477870">
    <property type="component" value="Unassembled WGS sequence"/>
</dbReference>
<protein>
    <submittedName>
        <fullName evidence="3">Tetratricopeptide repeat protein</fullName>
    </submittedName>
</protein>
<accession>A0ABU9T8R6</accession>
<comment type="caution">
    <text evidence="3">The sequence shown here is derived from an EMBL/GenBank/DDBJ whole genome shotgun (WGS) entry which is preliminary data.</text>
</comment>
<reference evidence="3 4" key="1">
    <citation type="submission" date="2024-03" db="EMBL/GenBank/DDBJ databases">
        <title>Community enrichment and isolation of bacterial strains for fucoidan degradation.</title>
        <authorList>
            <person name="Sichert A."/>
        </authorList>
    </citation>
    <scope>NUCLEOTIDE SEQUENCE [LARGE SCALE GENOMIC DNA]</scope>
    <source>
        <strain evidence="3 4">AS62</strain>
    </source>
</reference>
<keyword evidence="1" id="KW-1133">Transmembrane helix</keyword>
<dbReference type="EMBL" id="JBBMQO010000006">
    <property type="protein sequence ID" value="MEM5502143.1"/>
    <property type="molecule type" value="Genomic_DNA"/>
</dbReference>
<dbReference type="Pfam" id="PF09976">
    <property type="entry name" value="TPR_21"/>
    <property type="match status" value="1"/>
</dbReference>
<gene>
    <name evidence="3" type="ORF">WNY59_11125</name>
</gene>
<name>A0ABU9T8R6_9HYPH</name>
<proteinExistence type="predicted"/>
<evidence type="ECO:0000259" key="2">
    <source>
        <dbReference type="Pfam" id="PF09976"/>
    </source>
</evidence>
<feature type="transmembrane region" description="Helical" evidence="1">
    <location>
        <begin position="26"/>
        <end position="47"/>
    </location>
</feature>
<dbReference type="RefSeq" id="WP_342848509.1">
    <property type="nucleotide sequence ID" value="NZ_JBBMQO010000006.1"/>
</dbReference>